<dbReference type="Pfam" id="PF19940">
    <property type="entry name" value="DUF6402"/>
    <property type="match status" value="1"/>
</dbReference>
<gene>
    <name evidence="1" type="ORF">AAGW23_21450</name>
</gene>
<proteinExistence type="predicted"/>
<protein>
    <submittedName>
        <fullName evidence="1">DUF6402 family protein</fullName>
    </submittedName>
</protein>
<dbReference type="InterPro" id="IPR045646">
    <property type="entry name" value="DUF6402"/>
</dbReference>
<dbReference type="RefSeq" id="WP_342408294.1">
    <property type="nucleotide sequence ID" value="NZ_JBCFXD010000025.1"/>
</dbReference>
<sequence length="68" mass="8057">MQQSLFGMSAQNQRRYIDEQRKRYVLVLNSHFADYRARYKRGGDFRVFSDLLREPLPPGTPAITLPKR</sequence>
<evidence type="ECO:0000313" key="1">
    <source>
        <dbReference type="EMBL" id="MEL7561413.1"/>
    </source>
</evidence>
<organism evidence="1 2">
    <name type="scientific">Stutzerimonas chloritidismutans</name>
    <name type="common">Pseudomonas chloritidismutans</name>
    <dbReference type="NCBI Taxonomy" id="203192"/>
    <lineage>
        <taxon>Bacteria</taxon>
        <taxon>Pseudomonadati</taxon>
        <taxon>Pseudomonadota</taxon>
        <taxon>Gammaproteobacteria</taxon>
        <taxon>Pseudomonadales</taxon>
        <taxon>Pseudomonadaceae</taxon>
        <taxon>Stutzerimonas</taxon>
    </lineage>
</organism>
<dbReference type="Proteomes" id="UP001467669">
    <property type="component" value="Unassembled WGS sequence"/>
</dbReference>
<name>A0ABU9MEW4_STUCH</name>
<dbReference type="EMBL" id="JBCFXD010000025">
    <property type="protein sequence ID" value="MEL7561413.1"/>
    <property type="molecule type" value="Genomic_DNA"/>
</dbReference>
<keyword evidence="2" id="KW-1185">Reference proteome</keyword>
<reference evidence="1 2" key="1">
    <citation type="submission" date="2024-04" db="EMBL/GenBank/DDBJ databases">
        <title>Draft Genome Sequence of Isolates Cultured from Underwater Hawaii Seamounts in the North Pacific Ocean.</title>
        <authorList>
            <person name="Sharma I."/>
            <person name="Darden B."/>
            <person name="Creggett J."/>
            <person name="Taylor S."/>
            <person name="Grant M.P."/>
            <person name="Scott J."/>
            <person name="Attles S."/>
            <person name="Walker S."/>
            <person name="Johnson G."/>
            <person name="St. Cloud C."/>
        </authorList>
    </citation>
    <scope>NUCLEOTIDE SEQUENCE [LARGE SCALE GENOMIC DNA]</scope>
    <source>
        <strain evidence="1 2">03GJ23</strain>
    </source>
</reference>
<accession>A0ABU9MEW4</accession>
<evidence type="ECO:0000313" key="2">
    <source>
        <dbReference type="Proteomes" id="UP001467669"/>
    </source>
</evidence>
<comment type="caution">
    <text evidence="1">The sequence shown here is derived from an EMBL/GenBank/DDBJ whole genome shotgun (WGS) entry which is preliminary data.</text>
</comment>